<keyword evidence="4" id="KW-1185">Reference proteome</keyword>
<evidence type="ECO:0000313" key="3">
    <source>
        <dbReference type="EMBL" id="NID10457.1"/>
    </source>
</evidence>
<feature type="signal peptide" evidence="2">
    <location>
        <begin position="1"/>
        <end position="20"/>
    </location>
</feature>
<keyword evidence="1" id="KW-0812">Transmembrane</keyword>
<organism evidence="3 4">
    <name type="scientific">Fibrivirga algicola</name>
    <dbReference type="NCBI Taxonomy" id="2950420"/>
    <lineage>
        <taxon>Bacteria</taxon>
        <taxon>Pseudomonadati</taxon>
        <taxon>Bacteroidota</taxon>
        <taxon>Cytophagia</taxon>
        <taxon>Cytophagales</taxon>
        <taxon>Spirosomataceae</taxon>
        <taxon>Fibrivirga</taxon>
    </lineage>
</organism>
<dbReference type="Proteomes" id="UP000606008">
    <property type="component" value="Unassembled WGS sequence"/>
</dbReference>
<comment type="caution">
    <text evidence="3">The sequence shown here is derived from an EMBL/GenBank/DDBJ whole genome shotgun (WGS) entry which is preliminary data.</text>
</comment>
<reference evidence="4" key="2">
    <citation type="submission" date="2023-07" db="EMBL/GenBank/DDBJ databases">
        <authorList>
            <person name="Jung D.-H."/>
        </authorList>
    </citation>
    <scope>NUCLEOTIDE SEQUENCE [LARGE SCALE GENOMIC DNA]</scope>
    <source>
        <strain evidence="4">JA-25</strain>
    </source>
</reference>
<dbReference type="RefSeq" id="WP_085410878.1">
    <property type="nucleotide sequence ID" value="NZ_WAEL01000003.1"/>
</dbReference>
<proteinExistence type="predicted"/>
<keyword evidence="1" id="KW-1133">Transmembrane helix</keyword>
<evidence type="ECO:0000256" key="1">
    <source>
        <dbReference type="SAM" id="Phobius"/>
    </source>
</evidence>
<evidence type="ECO:0000256" key="2">
    <source>
        <dbReference type="SAM" id="SignalP"/>
    </source>
</evidence>
<dbReference type="EMBL" id="WAEL01000003">
    <property type="protein sequence ID" value="NID10457.1"/>
    <property type="molecule type" value="Genomic_DNA"/>
</dbReference>
<name>A0ABX0QHM6_9BACT</name>
<reference evidence="4" key="1">
    <citation type="submission" date="2019-09" db="EMBL/GenBank/DDBJ databases">
        <authorList>
            <person name="Jung D.-H."/>
        </authorList>
    </citation>
    <scope>NUCLEOTIDE SEQUENCE [LARGE SCALE GENOMIC DNA]</scope>
    <source>
        <strain evidence="4">JA-25</strain>
    </source>
</reference>
<accession>A0ABX0QHM6</accession>
<sequence>MKYFLIGLLLCLSAATMAQQARTSLRKQIADDEKTLSIKIDGVQNGQPIHFDQSFDVAGMNRLQKEWLMLKAFKAQGIPLALHDVPWLLVLALGVVSLLVALGIVVYQTQQESQMSAVKGF</sequence>
<feature type="chain" id="PRO_5047032821" evidence="2">
    <location>
        <begin position="21"/>
        <end position="121"/>
    </location>
</feature>
<gene>
    <name evidence="3" type="ORF">F7231_09760</name>
</gene>
<keyword evidence="1" id="KW-0472">Membrane</keyword>
<protein>
    <submittedName>
        <fullName evidence="3">Uncharacterized protein</fullName>
    </submittedName>
</protein>
<keyword evidence="2" id="KW-0732">Signal</keyword>
<evidence type="ECO:0000313" key="4">
    <source>
        <dbReference type="Proteomes" id="UP000606008"/>
    </source>
</evidence>
<feature type="transmembrane region" description="Helical" evidence="1">
    <location>
        <begin position="87"/>
        <end position="107"/>
    </location>
</feature>